<dbReference type="OrthoDB" id="1931120at2"/>
<evidence type="ECO:0000256" key="3">
    <source>
        <dbReference type="SAM" id="Coils"/>
    </source>
</evidence>
<dbReference type="STRING" id="1307839.L21SP5_02492"/>
<dbReference type="PANTHER" id="PTHR10098">
    <property type="entry name" value="RAPSYN-RELATED"/>
    <property type="match status" value="1"/>
</dbReference>
<evidence type="ECO:0000313" key="8">
    <source>
        <dbReference type="Proteomes" id="UP000064893"/>
    </source>
</evidence>
<feature type="coiled-coil region" evidence="3">
    <location>
        <begin position="360"/>
        <end position="403"/>
    </location>
</feature>
<dbReference type="EC" id="2.7.13.3" evidence="7"/>
<keyword evidence="7" id="KW-0808">Transferase</keyword>
<evidence type="ECO:0000256" key="2">
    <source>
        <dbReference type="PROSITE-ProRule" id="PRU00339"/>
    </source>
</evidence>
<dbReference type="EMBL" id="CP013118">
    <property type="protein sequence ID" value="ALO16116.1"/>
    <property type="molecule type" value="Genomic_DNA"/>
</dbReference>
<feature type="modified residue" description="4-aspartylphosphate" evidence="1">
    <location>
        <position position="768"/>
    </location>
</feature>
<dbReference type="GO" id="GO:0004673">
    <property type="term" value="F:protein histidine kinase activity"/>
    <property type="evidence" value="ECO:0007669"/>
    <property type="project" value="UniProtKB-EC"/>
</dbReference>
<keyword evidence="4" id="KW-0472">Membrane</keyword>
<dbReference type="KEGG" id="blq:L21SP5_02492"/>
<dbReference type="PROSITE" id="PS50110">
    <property type="entry name" value="RESPONSE_REGULATORY"/>
    <property type="match status" value="1"/>
</dbReference>
<dbReference type="InterPro" id="IPR019734">
    <property type="entry name" value="TPR_rpt"/>
</dbReference>
<evidence type="ECO:0000256" key="1">
    <source>
        <dbReference type="PROSITE-ProRule" id="PRU00169"/>
    </source>
</evidence>
<dbReference type="PROSITE" id="PS50109">
    <property type="entry name" value="HIS_KIN"/>
    <property type="match status" value="1"/>
</dbReference>
<dbReference type="InterPro" id="IPR011990">
    <property type="entry name" value="TPR-like_helical_dom_sf"/>
</dbReference>
<dbReference type="Pfam" id="PF13424">
    <property type="entry name" value="TPR_12"/>
    <property type="match status" value="3"/>
</dbReference>
<dbReference type="InterPro" id="IPR011006">
    <property type="entry name" value="CheY-like_superfamily"/>
</dbReference>
<keyword evidence="2" id="KW-0802">TPR repeat</keyword>
<accession>A0A0S2I1F3</accession>
<dbReference type="SUPFAM" id="SSF55874">
    <property type="entry name" value="ATPase domain of HSP90 chaperone/DNA topoisomerase II/histidine kinase"/>
    <property type="match status" value="1"/>
</dbReference>
<dbReference type="PANTHER" id="PTHR10098:SF108">
    <property type="entry name" value="TETRATRICOPEPTIDE REPEAT PROTEIN 28"/>
    <property type="match status" value="1"/>
</dbReference>
<feature type="repeat" description="TPR" evidence="2">
    <location>
        <begin position="165"/>
        <end position="198"/>
    </location>
</feature>
<dbReference type="InterPro" id="IPR036890">
    <property type="entry name" value="HATPase_C_sf"/>
</dbReference>
<dbReference type="PROSITE" id="PS50293">
    <property type="entry name" value="TPR_REGION"/>
    <property type="match status" value="1"/>
</dbReference>
<proteinExistence type="predicted"/>
<keyword evidence="4" id="KW-0812">Transmembrane</keyword>
<dbReference type="SUPFAM" id="SSF48452">
    <property type="entry name" value="TPR-like"/>
    <property type="match status" value="2"/>
</dbReference>
<dbReference type="InterPro" id="IPR005467">
    <property type="entry name" value="His_kinase_dom"/>
</dbReference>
<dbReference type="SMART" id="SM00387">
    <property type="entry name" value="HATPase_c"/>
    <property type="match status" value="1"/>
</dbReference>
<dbReference type="SMART" id="SM00028">
    <property type="entry name" value="TPR"/>
    <property type="match status" value="7"/>
</dbReference>
<keyword evidence="8" id="KW-1185">Reference proteome</keyword>
<dbReference type="Gene3D" id="3.40.50.2300">
    <property type="match status" value="1"/>
</dbReference>
<feature type="repeat" description="TPR" evidence="2">
    <location>
        <begin position="205"/>
        <end position="238"/>
    </location>
</feature>
<gene>
    <name evidence="7" type="primary">arcB_8</name>
    <name evidence="7" type="ORF">L21SP5_02492</name>
</gene>
<evidence type="ECO:0000256" key="4">
    <source>
        <dbReference type="SAM" id="Phobius"/>
    </source>
</evidence>
<keyword evidence="3" id="KW-0175">Coiled coil</keyword>
<keyword evidence="1" id="KW-0597">Phosphoprotein</keyword>
<sequence>MSLRSALLLTCFFCGQFLFAGNIDSLLQELNSAKDTARVFKFLELSMHYRPINIDSSEYYLQSANDYLSEIRGKFSSNDIEKYEAFYYQQKGLLNHRIDEYDSALVYYKKAYEIYVRHDLLVKQVQFLINIGVLHEDQGRFSKALEYYFNSARLADSASLTLEQSRIYINIGVVYLNQQKFKKALLYFKKAIPLKKKVNDKQGEALAYNNIGIVYYYLDEYDKVLRNFKKSLNIYRQINDIRSQAQPFFNIAEIHYEQGELKKALYYYKKSYEIEKQLNKRADQAVSLIAIGNVYKDLKKIDDAIRVQQEAIDILRSIGANHELATALLELSYSYEARGDYKKALEKYKAHKRFEDSVFNMRKEAQIAKIQEQYESEQKDQEIALLKKQNKLAVLENKQQQEQISNRQRIAILGLLVGAFGLFALIMLYRLYRQKKLSNQMLELKNEAIQRKNAEITDVVQKLESSSRGRKAFYRNILTEFSNPLSKISALARLISGSSTTEDIQTSIKHIKGNVFELNKVFEDLFRATEIETGDNQLQKEGIKISELAEHLLRKFTPIANQKNITLNYNIDESCPEIVELDPYKYFQILSNLTVDAIKRAFPGGNVNVDFYYEKPDLLRVRVKDNGDPISDSYKEELYAFFQEKEDLVYTTDRLGLSLGVVKNLVDTFGGSIFIDSNSKQETEFTVAIPAGIMSISTFSFKANGLSLKNANYRHGKVLIAGQPENFARELELNLAKYKMNFVLQQAKDENEALQFLSESAYDICIIDLPEKTGEVEDLVKTFYAAKGDQNIRFIGLSAHISKGYLQECHKVGVTTVVEKPVEIFNLIVEIERSFNALDIKANPLLGFYLDGADEKDPEKKQKIDQAQAQNIDKNIMLINAGLRQKEWKTVMEQIHRIRADKHLLLNREMVQQLNVIEKECVTTRNVDVMSNALILFQKKWNKIKAI</sequence>
<protein>
    <submittedName>
        <fullName evidence="7">Aerobic respiration control sensor protein ArcB</fullName>
        <ecNumber evidence="7">2.7.13.3</ecNumber>
    </submittedName>
</protein>
<dbReference type="InterPro" id="IPR003594">
    <property type="entry name" value="HATPase_dom"/>
</dbReference>
<keyword evidence="4" id="KW-1133">Transmembrane helix</keyword>
<dbReference type="AlphaFoldDB" id="A0A0S2I1F3"/>
<dbReference type="Proteomes" id="UP000064893">
    <property type="component" value="Chromosome"/>
</dbReference>
<dbReference type="InterPro" id="IPR001789">
    <property type="entry name" value="Sig_transdc_resp-reg_receiver"/>
</dbReference>
<name>A0A0S2I1F3_9BACT</name>
<feature type="transmembrane region" description="Helical" evidence="4">
    <location>
        <begin position="410"/>
        <end position="432"/>
    </location>
</feature>
<feature type="repeat" description="TPR" evidence="2">
    <location>
        <begin position="245"/>
        <end position="278"/>
    </location>
</feature>
<organism evidence="7 8">
    <name type="scientific">Salinivirga cyanobacteriivorans</name>
    <dbReference type="NCBI Taxonomy" id="1307839"/>
    <lineage>
        <taxon>Bacteria</taxon>
        <taxon>Pseudomonadati</taxon>
        <taxon>Bacteroidota</taxon>
        <taxon>Bacteroidia</taxon>
        <taxon>Bacteroidales</taxon>
        <taxon>Salinivirgaceae</taxon>
        <taxon>Salinivirga</taxon>
    </lineage>
</organism>
<dbReference type="Gene3D" id="1.25.40.10">
    <property type="entry name" value="Tetratricopeptide repeat domain"/>
    <property type="match status" value="1"/>
</dbReference>
<evidence type="ECO:0000259" key="5">
    <source>
        <dbReference type="PROSITE" id="PS50109"/>
    </source>
</evidence>
<evidence type="ECO:0000259" key="6">
    <source>
        <dbReference type="PROSITE" id="PS50110"/>
    </source>
</evidence>
<feature type="domain" description="Response regulatory" evidence="6">
    <location>
        <begin position="717"/>
        <end position="835"/>
    </location>
</feature>
<dbReference type="SUPFAM" id="SSF52172">
    <property type="entry name" value="CheY-like"/>
    <property type="match status" value="1"/>
</dbReference>
<dbReference type="Gene3D" id="1.10.287.130">
    <property type="match status" value="1"/>
</dbReference>
<feature type="domain" description="Histidine kinase" evidence="5">
    <location>
        <begin position="476"/>
        <end position="693"/>
    </location>
</feature>
<reference evidence="7 8" key="1">
    <citation type="submission" date="2015-11" db="EMBL/GenBank/DDBJ databases">
        <title>Description and complete genome sequence of a novel strain predominating in hypersaline microbial mats and representing a new family of the Bacteriodetes phylum.</title>
        <authorList>
            <person name="Spring S."/>
            <person name="Bunk B."/>
            <person name="Sproer C."/>
            <person name="Klenk H.-P."/>
        </authorList>
    </citation>
    <scope>NUCLEOTIDE SEQUENCE [LARGE SCALE GENOMIC DNA]</scope>
    <source>
        <strain evidence="7 8">L21-Spi-D4</strain>
    </source>
</reference>
<dbReference type="Gene3D" id="3.30.565.10">
    <property type="entry name" value="Histidine kinase-like ATPase, C-terminal domain"/>
    <property type="match status" value="1"/>
</dbReference>
<evidence type="ECO:0000313" key="7">
    <source>
        <dbReference type="EMBL" id="ALO16116.1"/>
    </source>
</evidence>
<dbReference type="Pfam" id="PF02518">
    <property type="entry name" value="HATPase_c"/>
    <property type="match status" value="1"/>
</dbReference>
<dbReference type="PROSITE" id="PS50005">
    <property type="entry name" value="TPR"/>
    <property type="match status" value="3"/>
</dbReference>
<dbReference type="GO" id="GO:0000160">
    <property type="term" value="P:phosphorelay signal transduction system"/>
    <property type="evidence" value="ECO:0007669"/>
    <property type="project" value="InterPro"/>
</dbReference>